<keyword evidence="2" id="KW-1185">Reference proteome</keyword>
<reference evidence="1 2" key="1">
    <citation type="submission" date="2010-04" db="EMBL/GenBank/DDBJ databases">
        <authorList>
            <person name="Muzny D."/>
            <person name="Qin X."/>
            <person name="Deng J."/>
            <person name="Jiang H."/>
            <person name="Liu Y."/>
            <person name="Qu J."/>
            <person name="Song X.-Z."/>
            <person name="Zhang L."/>
            <person name="Thornton R."/>
            <person name="Coyle M."/>
            <person name="Francisco L."/>
            <person name="Jackson L."/>
            <person name="Javaid M."/>
            <person name="Korchina V."/>
            <person name="Kovar C."/>
            <person name="Mata R."/>
            <person name="Mathew T."/>
            <person name="Ngo R."/>
            <person name="Nguyen L."/>
            <person name="Nguyen N."/>
            <person name="Okwuonu G."/>
            <person name="Ongeri F."/>
            <person name="Pham C."/>
            <person name="Simmons D."/>
            <person name="Wilczek-Boney K."/>
            <person name="Hale W."/>
            <person name="Jakkamsetti A."/>
            <person name="Pham P."/>
            <person name="Ruth R."/>
            <person name="San Lucas F."/>
            <person name="Warren J."/>
            <person name="Zhang J."/>
            <person name="Zhao Z."/>
            <person name="Zhou C."/>
            <person name="Zhu D."/>
            <person name="Lee S."/>
            <person name="Bess C."/>
            <person name="Blankenburg K."/>
            <person name="Forbes L."/>
            <person name="Fu Q."/>
            <person name="Gubbala S."/>
            <person name="Hirani K."/>
            <person name="Jayaseelan J.C."/>
            <person name="Lara F."/>
            <person name="Munidasa M."/>
            <person name="Palculict T."/>
            <person name="Patil S."/>
            <person name="Pu L.-L."/>
            <person name="Saada N."/>
            <person name="Tang L."/>
            <person name="Weissenberger G."/>
            <person name="Zhu Y."/>
            <person name="Hemphill L."/>
            <person name="Shang Y."/>
            <person name="Youmans B."/>
            <person name="Ayvaz T."/>
            <person name="Ross M."/>
            <person name="Santibanez J."/>
            <person name="Aqrawi P."/>
            <person name="Gross S."/>
            <person name="Joshi V."/>
            <person name="Fowler G."/>
            <person name="Nazareth L."/>
            <person name="Reid J."/>
            <person name="Worley K."/>
            <person name="Petrosino J."/>
            <person name="Highlander S."/>
            <person name="Gibbs R."/>
        </authorList>
    </citation>
    <scope>NUCLEOTIDE SEQUENCE [LARGE SCALE GENOMIC DNA]</scope>
    <source>
        <strain evidence="1 2">ATCC BAA-614</strain>
    </source>
</reference>
<dbReference type="eggNOG" id="ENOG5030JEK">
    <property type="taxonomic scope" value="Bacteria"/>
</dbReference>
<dbReference type="Pfam" id="PF23720">
    <property type="entry name" value="DUF7161"/>
    <property type="match status" value="1"/>
</dbReference>
<sequence length="112" mass="12181">MAALLWVGRDRHGVLVHVASASGLTEEFGSGSGAHLFRYDATGLRGRRMRSMNDMPASDAGWPQEALIGITDVICLDDTPSVLYNLRVHPVGRPDIVAVVEFSQLGVYDDQQ</sequence>
<organism evidence="1 2">
    <name type="scientific">Mycobacterium parascrofulaceum ATCC BAA-614</name>
    <dbReference type="NCBI Taxonomy" id="525368"/>
    <lineage>
        <taxon>Bacteria</taxon>
        <taxon>Bacillati</taxon>
        <taxon>Actinomycetota</taxon>
        <taxon>Actinomycetes</taxon>
        <taxon>Mycobacteriales</taxon>
        <taxon>Mycobacteriaceae</taxon>
        <taxon>Mycobacterium</taxon>
        <taxon>Mycobacterium simiae complex</taxon>
    </lineage>
</organism>
<proteinExistence type="predicted"/>
<dbReference type="HOGENOM" id="CLU_2143115_0_0_11"/>
<dbReference type="EMBL" id="ADNV01000102">
    <property type="protein sequence ID" value="EFG78669.1"/>
    <property type="molecule type" value="Genomic_DNA"/>
</dbReference>
<evidence type="ECO:0000313" key="1">
    <source>
        <dbReference type="EMBL" id="EFG78669.1"/>
    </source>
</evidence>
<protein>
    <submittedName>
        <fullName evidence="1">Uncharacterized protein</fullName>
    </submittedName>
</protein>
<gene>
    <name evidence="1" type="ORF">HMPREF0591_1436</name>
</gene>
<comment type="caution">
    <text evidence="1">The sequence shown here is derived from an EMBL/GenBank/DDBJ whole genome shotgun (WGS) entry which is preliminary data.</text>
</comment>
<dbReference type="Proteomes" id="UP000003653">
    <property type="component" value="Unassembled WGS sequence"/>
</dbReference>
<accession>D5P5J2</accession>
<name>D5P5J2_9MYCO</name>
<dbReference type="AlphaFoldDB" id="D5P5J2"/>
<evidence type="ECO:0000313" key="2">
    <source>
        <dbReference type="Proteomes" id="UP000003653"/>
    </source>
</evidence>
<dbReference type="RefSeq" id="WP_007170457.1">
    <property type="nucleotide sequence ID" value="NZ_GG770556.1"/>
</dbReference>
<dbReference type="InterPro" id="IPR055585">
    <property type="entry name" value="DUF7161"/>
</dbReference>